<dbReference type="AlphaFoldDB" id="A0A2S9H159"/>
<reference evidence="2 3" key="1">
    <citation type="submission" date="2018-02" db="EMBL/GenBank/DDBJ databases">
        <title>Solimicrobium silvestre gen. nov., sp. nov., isolated from alpine forest soil.</title>
        <authorList>
            <person name="Margesin R."/>
            <person name="Albuquerque L."/>
            <person name="Zhang D.-C."/>
            <person name="Froufe H.J.C."/>
            <person name="Severino R."/>
            <person name="Roxo I."/>
            <person name="Egas C."/>
            <person name="Da Costa M.S."/>
        </authorList>
    </citation>
    <scope>NUCLEOTIDE SEQUENCE [LARGE SCALE GENOMIC DNA]</scope>
    <source>
        <strain evidence="2 3">S20-91</strain>
    </source>
</reference>
<name>A0A2S9H159_9BURK</name>
<dbReference type="Proteomes" id="UP000237839">
    <property type="component" value="Unassembled WGS sequence"/>
</dbReference>
<keyword evidence="1" id="KW-1133">Transmembrane helix</keyword>
<comment type="caution">
    <text evidence="2">The sequence shown here is derived from an EMBL/GenBank/DDBJ whole genome shotgun (WGS) entry which is preliminary data.</text>
</comment>
<evidence type="ECO:0008006" key="4">
    <source>
        <dbReference type="Google" id="ProtNLM"/>
    </source>
</evidence>
<dbReference type="EMBL" id="PUGF01000006">
    <property type="protein sequence ID" value="PRC93725.1"/>
    <property type="molecule type" value="Genomic_DNA"/>
</dbReference>
<keyword evidence="1" id="KW-0472">Membrane</keyword>
<keyword evidence="1" id="KW-0812">Transmembrane</keyword>
<feature type="transmembrane region" description="Helical" evidence="1">
    <location>
        <begin position="109"/>
        <end position="134"/>
    </location>
</feature>
<organism evidence="2 3">
    <name type="scientific">Solimicrobium silvestre</name>
    <dbReference type="NCBI Taxonomy" id="2099400"/>
    <lineage>
        <taxon>Bacteria</taxon>
        <taxon>Pseudomonadati</taxon>
        <taxon>Pseudomonadota</taxon>
        <taxon>Betaproteobacteria</taxon>
        <taxon>Burkholderiales</taxon>
        <taxon>Oxalobacteraceae</taxon>
        <taxon>Solimicrobium</taxon>
    </lineage>
</organism>
<keyword evidence="3" id="KW-1185">Reference proteome</keyword>
<evidence type="ECO:0000313" key="3">
    <source>
        <dbReference type="Proteomes" id="UP000237839"/>
    </source>
</evidence>
<evidence type="ECO:0000256" key="1">
    <source>
        <dbReference type="SAM" id="Phobius"/>
    </source>
</evidence>
<feature type="transmembrane region" description="Helical" evidence="1">
    <location>
        <begin position="78"/>
        <end position="97"/>
    </location>
</feature>
<sequence length="246" mass="27117">MTKLEFIAAFKSACDTLPSELLEAALADYERQFTDQLLSGLSEQTIVERWGSPQHAALKLKLGTFNGNLKQAVSAEKVARVGLSGVGLILMDFFLLIPATLYFSLLSVFYALALVAYLTGIFVSASSLAGVSFIDIPAHRIPNFISMHGTTHLDLNDIEIVPTLISSADLPTKAMEERLLGFNHAHFLHDQGLHIATNLNKNTLWNGIGITLAGMLLMLCCFLATRFTFRMLRRFAAWHFSVLKNA</sequence>
<protein>
    <recommendedName>
        <fullName evidence="4">DUF1700 domain-containing protein</fullName>
    </recommendedName>
</protein>
<dbReference type="RefSeq" id="WP_165794951.1">
    <property type="nucleotide sequence ID" value="NZ_PUGF01000006.1"/>
</dbReference>
<evidence type="ECO:0000313" key="2">
    <source>
        <dbReference type="EMBL" id="PRC93725.1"/>
    </source>
</evidence>
<gene>
    <name evidence="2" type="ORF">S2091_1726</name>
</gene>
<proteinExistence type="predicted"/>
<accession>A0A2S9H159</accession>
<feature type="transmembrane region" description="Helical" evidence="1">
    <location>
        <begin position="204"/>
        <end position="225"/>
    </location>
</feature>